<dbReference type="Proteomes" id="UP000509448">
    <property type="component" value="Chromosome"/>
</dbReference>
<organism evidence="2 3">
    <name type="scientific">Conexivisphaera calida</name>
    <dbReference type="NCBI Taxonomy" id="1874277"/>
    <lineage>
        <taxon>Archaea</taxon>
        <taxon>Nitrososphaerota</taxon>
        <taxon>Conexivisphaeria</taxon>
        <taxon>Conexivisphaerales</taxon>
        <taxon>Conexivisphaeraceae</taxon>
        <taxon>Conexivisphaera</taxon>
    </lineage>
</organism>
<feature type="region of interest" description="Disordered" evidence="1">
    <location>
        <begin position="345"/>
        <end position="366"/>
    </location>
</feature>
<feature type="region of interest" description="Disordered" evidence="1">
    <location>
        <begin position="178"/>
        <end position="220"/>
    </location>
</feature>
<proteinExistence type="predicted"/>
<evidence type="ECO:0000313" key="2">
    <source>
        <dbReference type="EMBL" id="BBE42095.1"/>
    </source>
</evidence>
<feature type="compositionally biased region" description="Basic residues" evidence="1">
    <location>
        <begin position="357"/>
        <end position="366"/>
    </location>
</feature>
<sequence>MALRHLPQAPGALLRGPDGRQAAHQVIRERVAQLPPPTALIPPQPQLGREPRRDARERRDEAPGLLERRLRVRVRGRRDEGVHLRDADPPGLCPPPHRADRLLDAAVVQEEVQDDAVRHPAGQLQHPGARGRDVYPHVQRSIRGRRDPGALHPDVFPRERDLLAGQEPPEDRHVLLHGPQRPLPAHPHPLEGLLPAGYPEHHPVGRQPVQGPGGRRHRPDVPRPHVYRAAAQDYPPGANRGCGDHCQRVPHEHVLPEPRAPVPQGLGQPDELDRQGGLPLLPQEDPRLHTWTASARDIGVSRVHGPSGRDARFHFLSCHETPNNSRRTWNARENSHMMYGTARIHRHPRSPDNIHTISRRLSRNSQ</sequence>
<keyword evidence="3" id="KW-1185">Reference proteome</keyword>
<dbReference type="AlphaFoldDB" id="A0A4P2VLV4"/>
<dbReference type="EMBL" id="AP018732">
    <property type="protein sequence ID" value="BBE42095.1"/>
    <property type="molecule type" value="Genomic_DNA"/>
</dbReference>
<feature type="region of interest" description="Disordered" evidence="1">
    <location>
        <begin position="255"/>
        <end position="282"/>
    </location>
</feature>
<feature type="compositionally biased region" description="Basic and acidic residues" evidence="1">
    <location>
        <begin position="49"/>
        <end position="64"/>
    </location>
</feature>
<evidence type="ECO:0000313" key="3">
    <source>
        <dbReference type="Proteomes" id="UP000509448"/>
    </source>
</evidence>
<dbReference type="KEGG" id="ccai:NAS2_0706"/>
<accession>A0A4P2VLV4</accession>
<reference evidence="2 3" key="1">
    <citation type="journal article" date="2019" name="ISME J.">
        <title>Isolation and characterization of a thermophilic sulfur- and iron-reducing thaumarchaeote from a terrestrial acidic hot spring.</title>
        <authorList>
            <person name="Kato S."/>
            <person name="Itoh T."/>
            <person name="Yuki M."/>
            <person name="Nagamori M."/>
            <person name="Ohnishi M."/>
            <person name="Uematsu K."/>
            <person name="Suzuki K."/>
            <person name="Takashina T."/>
            <person name="Ohkuma M."/>
        </authorList>
    </citation>
    <scope>NUCLEOTIDE SEQUENCE [LARGE SCALE GENOMIC DNA]</scope>
    <source>
        <strain evidence="2 3">NAS-02</strain>
    </source>
</reference>
<evidence type="ECO:0000256" key="1">
    <source>
        <dbReference type="SAM" id="MobiDB-lite"/>
    </source>
</evidence>
<protein>
    <submittedName>
        <fullName evidence="2">Uncharacterized protein</fullName>
    </submittedName>
</protein>
<feature type="region of interest" description="Disordered" evidence="1">
    <location>
        <begin position="1"/>
        <end position="64"/>
    </location>
</feature>
<name>A0A4P2VLV4_9ARCH</name>
<gene>
    <name evidence="2" type="ORF">NAS2_0706</name>
</gene>
<feature type="compositionally biased region" description="Pro residues" evidence="1">
    <location>
        <begin position="34"/>
        <end position="45"/>
    </location>
</feature>